<organism evidence="2 3">
    <name type="scientific">Actinokineospora alba</name>
    <dbReference type="NCBI Taxonomy" id="504798"/>
    <lineage>
        <taxon>Bacteria</taxon>
        <taxon>Bacillati</taxon>
        <taxon>Actinomycetota</taxon>
        <taxon>Actinomycetes</taxon>
        <taxon>Pseudonocardiales</taxon>
        <taxon>Pseudonocardiaceae</taxon>
        <taxon>Actinokineospora</taxon>
    </lineage>
</organism>
<keyword evidence="1" id="KW-0812">Transmembrane</keyword>
<evidence type="ECO:0000313" key="3">
    <source>
        <dbReference type="Proteomes" id="UP000199651"/>
    </source>
</evidence>
<feature type="transmembrane region" description="Helical" evidence="1">
    <location>
        <begin position="21"/>
        <end position="38"/>
    </location>
</feature>
<accession>A0A1H0W7Z2</accession>
<keyword evidence="3" id="KW-1185">Reference proteome</keyword>
<dbReference type="RefSeq" id="WP_091383584.1">
    <property type="nucleotide sequence ID" value="NZ_FNDV01000017.1"/>
</dbReference>
<dbReference type="AlphaFoldDB" id="A0A1H0W7Z2"/>
<keyword evidence="1" id="KW-1133">Transmembrane helix</keyword>
<feature type="transmembrane region" description="Helical" evidence="1">
    <location>
        <begin position="73"/>
        <end position="93"/>
    </location>
</feature>
<dbReference type="EMBL" id="FNJB01000018">
    <property type="protein sequence ID" value="SDP86535.1"/>
    <property type="molecule type" value="Genomic_DNA"/>
</dbReference>
<dbReference type="STRING" id="504798.SAMN05421871_11748"/>
<sequence length="188" mass="21075">MAVQAGAGRREGIVAALNGKYHKAALIGFAVIVIGHWAEHLVQAWQIFVLGWPRPKSLGLVGHYVPWLFTSEWMHYGYAVVMLIGFVVLRHGFTGRSRTWWLAAMWIQVWHHFEHLLLLVQALTGSNLLGEAKPTSIVQLIAPRVELHLFYNLVVFVPMVVAMIAHLRPRVEERAEMVCSCAAPVPVG</sequence>
<evidence type="ECO:0000256" key="1">
    <source>
        <dbReference type="SAM" id="Phobius"/>
    </source>
</evidence>
<name>A0A1H0W7Z2_9PSEU</name>
<dbReference type="OrthoDB" id="3619281at2"/>
<proteinExistence type="predicted"/>
<dbReference type="Proteomes" id="UP000199651">
    <property type="component" value="Unassembled WGS sequence"/>
</dbReference>
<protein>
    <submittedName>
        <fullName evidence="2">Uncharacterized protein</fullName>
    </submittedName>
</protein>
<keyword evidence="1" id="KW-0472">Membrane</keyword>
<feature type="transmembrane region" description="Helical" evidence="1">
    <location>
        <begin position="149"/>
        <end position="167"/>
    </location>
</feature>
<reference evidence="3" key="1">
    <citation type="submission" date="2016-10" db="EMBL/GenBank/DDBJ databases">
        <authorList>
            <person name="Varghese N."/>
            <person name="Submissions S."/>
        </authorList>
    </citation>
    <scope>NUCLEOTIDE SEQUENCE [LARGE SCALE GENOMIC DNA]</scope>
    <source>
        <strain evidence="3">IBRC-M 10655</strain>
    </source>
</reference>
<gene>
    <name evidence="2" type="ORF">SAMN05192558_11848</name>
</gene>
<evidence type="ECO:0000313" key="2">
    <source>
        <dbReference type="EMBL" id="SDP86535.1"/>
    </source>
</evidence>